<keyword evidence="1" id="KW-0812">Transmembrane</keyword>
<gene>
    <name evidence="3" type="ORF">E5K00_18815</name>
</gene>
<evidence type="ECO:0000313" key="4">
    <source>
        <dbReference type="Proteomes" id="UP000297549"/>
    </source>
</evidence>
<protein>
    <recommendedName>
        <fullName evidence="2">Chemoreceptor zinc-binding domain-containing protein</fullName>
    </recommendedName>
</protein>
<evidence type="ECO:0000256" key="1">
    <source>
        <dbReference type="SAM" id="Phobius"/>
    </source>
</evidence>
<evidence type="ECO:0000313" key="3">
    <source>
        <dbReference type="EMBL" id="TGE22297.1"/>
    </source>
</evidence>
<reference evidence="3 4" key="1">
    <citation type="submission" date="2019-04" db="EMBL/GenBank/DDBJ databases">
        <authorList>
            <person name="Feng G."/>
            <person name="Zhang J."/>
            <person name="Zhu H."/>
        </authorList>
    </citation>
    <scope>NUCLEOTIDE SEQUENCE [LARGE SCALE GENOMIC DNA]</scope>
    <source>
        <strain evidence="3 4">JCM 31653</strain>
    </source>
</reference>
<keyword evidence="4" id="KW-1185">Reference proteome</keyword>
<keyword evidence="1" id="KW-1133">Transmembrane helix</keyword>
<dbReference type="AlphaFoldDB" id="A0A4Z0PX64"/>
<name>A0A4Z0PX64_9BACT</name>
<dbReference type="InterPro" id="IPR025991">
    <property type="entry name" value="Chemoreceptor_zinc-bind_dom"/>
</dbReference>
<organism evidence="3 4">
    <name type="scientific">Hymenobacter aquaticus</name>
    <dbReference type="NCBI Taxonomy" id="1867101"/>
    <lineage>
        <taxon>Bacteria</taxon>
        <taxon>Pseudomonadati</taxon>
        <taxon>Bacteroidota</taxon>
        <taxon>Cytophagia</taxon>
        <taxon>Cytophagales</taxon>
        <taxon>Hymenobacteraceae</taxon>
        <taxon>Hymenobacter</taxon>
    </lineage>
</organism>
<accession>A0A4Z0PX64</accession>
<evidence type="ECO:0000259" key="2">
    <source>
        <dbReference type="Pfam" id="PF13682"/>
    </source>
</evidence>
<feature type="transmembrane region" description="Helical" evidence="1">
    <location>
        <begin position="47"/>
        <end position="70"/>
    </location>
</feature>
<dbReference type="EMBL" id="SRLC01000002">
    <property type="protein sequence ID" value="TGE22297.1"/>
    <property type="molecule type" value="Genomic_DNA"/>
</dbReference>
<keyword evidence="1" id="KW-0472">Membrane</keyword>
<feature type="domain" description="Chemoreceptor zinc-binding" evidence="2">
    <location>
        <begin position="85"/>
        <end position="149"/>
    </location>
</feature>
<dbReference type="OrthoDB" id="882529at2"/>
<comment type="caution">
    <text evidence="3">The sequence shown here is derived from an EMBL/GenBank/DDBJ whole genome shotgun (WGS) entry which is preliminary data.</text>
</comment>
<dbReference type="Pfam" id="PF13682">
    <property type="entry name" value="CZB"/>
    <property type="match status" value="1"/>
</dbReference>
<proteinExistence type="predicted"/>
<sequence length="190" mass="21348">MGRVGKVEGGFAQALRKGPGEISHFRRPGRTRGQSPRRCRGNYVGSLAAFFSALYFCPALVSLLAGPFLMDLDIKQDFETAMLKHLLFKSKLRSFLYGSALAEGPARDPDQCSLGVWITQRRQSHWGYVPEWAALDRAHRQVHAQANELMDMYTQGFREQALQGLTDLLPLTDQITQLLQTIQNKLRTPG</sequence>
<dbReference type="Gene3D" id="1.20.120.30">
    <property type="entry name" value="Aspartate receptor, ligand-binding domain"/>
    <property type="match status" value="1"/>
</dbReference>
<dbReference type="Proteomes" id="UP000297549">
    <property type="component" value="Unassembled WGS sequence"/>
</dbReference>